<organism evidence="7 8">
    <name type="scientific">Clostridium perfringens F262</name>
    <dbReference type="NCBI Taxonomy" id="883064"/>
    <lineage>
        <taxon>Bacteria</taxon>
        <taxon>Bacillati</taxon>
        <taxon>Bacillota</taxon>
        <taxon>Clostridia</taxon>
        <taxon>Eubacteriales</taxon>
        <taxon>Clostridiaceae</taxon>
        <taxon>Clostridium</taxon>
    </lineage>
</organism>
<dbReference type="PANTHER" id="PTHR43025:SF3">
    <property type="entry name" value="MONOGALACTOSYLDIACYLGLYCEROL SYNTHASE 1, CHLOROPLASTIC"/>
    <property type="match status" value="1"/>
</dbReference>
<evidence type="ECO:0000313" key="7">
    <source>
        <dbReference type="EMBL" id="EIA16212.1"/>
    </source>
</evidence>
<keyword evidence="4" id="KW-0808">Transferase</keyword>
<protein>
    <submittedName>
        <fullName evidence="7">Monogalactosyldiacylglycerol synthase</fullName>
    </submittedName>
</protein>
<dbReference type="GO" id="GO:0016758">
    <property type="term" value="F:hexosyltransferase activity"/>
    <property type="evidence" value="ECO:0007669"/>
    <property type="project" value="InterPro"/>
</dbReference>
<dbReference type="Pfam" id="PF06925">
    <property type="entry name" value="MGDG_synth"/>
    <property type="match status" value="1"/>
</dbReference>
<evidence type="ECO:0000256" key="3">
    <source>
        <dbReference type="ARBA" id="ARBA00022676"/>
    </source>
</evidence>
<dbReference type="PANTHER" id="PTHR43025">
    <property type="entry name" value="MONOGALACTOSYLDIACYLGLYCEROL SYNTHASE"/>
    <property type="match status" value="1"/>
</dbReference>
<dbReference type="Proteomes" id="UP000005358">
    <property type="component" value="Chromosome"/>
</dbReference>
<accession>A0AAV3FAA8</accession>
<evidence type="ECO:0000313" key="8">
    <source>
        <dbReference type="Proteomes" id="UP000005358"/>
    </source>
</evidence>
<evidence type="ECO:0000256" key="1">
    <source>
        <dbReference type="ARBA" id="ARBA00004370"/>
    </source>
</evidence>
<dbReference type="InterPro" id="IPR007235">
    <property type="entry name" value="Glyco_trans_28_C"/>
</dbReference>
<feature type="domain" description="Glycosyl transferase family 28 C-terminal" evidence="5">
    <location>
        <begin position="199"/>
        <end position="343"/>
    </location>
</feature>
<evidence type="ECO:0000259" key="6">
    <source>
        <dbReference type="Pfam" id="PF06925"/>
    </source>
</evidence>
<proteinExistence type="inferred from homology"/>
<dbReference type="InterPro" id="IPR009695">
    <property type="entry name" value="Diacylglyc_glucosyltr_N"/>
</dbReference>
<comment type="caution">
    <text evidence="7">The sequence shown here is derived from an EMBL/GenBank/DDBJ whole genome shotgun (WGS) entry which is preliminary data.</text>
</comment>
<keyword evidence="3" id="KW-0328">Glycosyltransferase</keyword>
<evidence type="ECO:0000259" key="5">
    <source>
        <dbReference type="Pfam" id="PF04101"/>
    </source>
</evidence>
<evidence type="ECO:0000256" key="4">
    <source>
        <dbReference type="ARBA" id="ARBA00022679"/>
    </source>
</evidence>
<dbReference type="Gene3D" id="3.40.50.2000">
    <property type="entry name" value="Glycogen Phosphorylase B"/>
    <property type="match status" value="2"/>
</dbReference>
<dbReference type="InterPro" id="IPR050519">
    <property type="entry name" value="Glycosyltransf_28_UgtP"/>
</dbReference>
<sequence length="374" mass="42260">MKKVLILSTSTGYGHNQAANSLMELIKNDDTEILVHDFLKENRFFDRSIVNGYDLCASSLGTLYGLLYKISNIKFINNLVSFLFLPVANKLAKFIDSFNPDLIITTHPLAVSILSYLKKRQIIKVPVISVVTDFKCHYTYVSKIIDHYIVACDFTKENLASKGIPKEKISPFGIPVKQDFYKEDYHNYVENIIQSPLNILLMGGGMGLDNISKVLKTLIKNENPLNLTIVCGNNAELKEELCKEYGHIKGNKKLNILGYTTEIPKIMKSSDLIITKPGGLTTTESLLSHLPMIIPFIIPGQESENREFLSKSNCAITINHLEELNKVINDLNKDNNKLINMRKSILDVLSSYSPEGTIKLCTKMLNDSYNKRRY</sequence>
<feature type="domain" description="Diacylglycerol glucosyltransferase N-terminal" evidence="6">
    <location>
        <begin position="15"/>
        <end position="176"/>
    </location>
</feature>
<name>A0AAV3FAA8_CLOPF</name>
<reference evidence="7 8" key="1">
    <citation type="journal article" date="2012" name="PLoS ONE">
        <title>Genome Sequencing and Analysis of a Type A Clostridium perfringens Isolate from a Case of Bovine Clostridial Abomasitis.</title>
        <authorList>
            <person name="Nowell V.J."/>
            <person name="Kropinski A.M."/>
            <person name="Songer J.G."/>
            <person name="Macinnes J.I."/>
            <person name="Parreira V.R."/>
            <person name="Prescott J.F."/>
        </authorList>
    </citation>
    <scope>NUCLEOTIDE SEQUENCE [LARGE SCALE GENOMIC DNA]</scope>
    <source>
        <strain evidence="7 8">F262</strain>
    </source>
</reference>
<dbReference type="EMBL" id="AFES01000031">
    <property type="protein sequence ID" value="EIA16212.1"/>
    <property type="molecule type" value="Genomic_DNA"/>
</dbReference>
<comment type="similarity">
    <text evidence="2">Belongs to the glycosyltransferase 28 family.</text>
</comment>
<dbReference type="SUPFAM" id="SSF53756">
    <property type="entry name" value="UDP-Glycosyltransferase/glycogen phosphorylase"/>
    <property type="match status" value="1"/>
</dbReference>
<dbReference type="RefSeq" id="WP_003482161.1">
    <property type="nucleotide sequence ID" value="NZ_CM001477.1"/>
</dbReference>
<dbReference type="Pfam" id="PF04101">
    <property type="entry name" value="Glyco_tran_28_C"/>
    <property type="match status" value="1"/>
</dbReference>
<dbReference type="GO" id="GO:0016020">
    <property type="term" value="C:membrane"/>
    <property type="evidence" value="ECO:0007669"/>
    <property type="project" value="UniProtKB-SubCell"/>
</dbReference>
<gene>
    <name evidence="7" type="ORF">HA1_12834</name>
</gene>
<comment type="subcellular location">
    <subcellularLocation>
        <location evidence="1">Membrane</location>
    </subcellularLocation>
</comment>
<dbReference type="GO" id="GO:0009247">
    <property type="term" value="P:glycolipid biosynthetic process"/>
    <property type="evidence" value="ECO:0007669"/>
    <property type="project" value="InterPro"/>
</dbReference>
<dbReference type="AlphaFoldDB" id="A0AAV3FAA8"/>
<evidence type="ECO:0000256" key="2">
    <source>
        <dbReference type="ARBA" id="ARBA00006962"/>
    </source>
</evidence>